<comment type="caution">
    <text evidence="6">The sequence shown here is derived from an EMBL/GenBank/DDBJ whole genome shotgun (WGS) entry which is preliminary data.</text>
</comment>
<dbReference type="PANTHER" id="PTHR33823:SF4">
    <property type="entry name" value="GENERAL STRESS PROTEIN 16O"/>
    <property type="match status" value="1"/>
</dbReference>
<keyword evidence="2" id="KW-0863">Zinc-finger</keyword>
<dbReference type="Pfam" id="PF01258">
    <property type="entry name" value="zf-dskA_traR"/>
    <property type="match status" value="1"/>
</dbReference>
<feature type="zinc finger region" description="dksA C4-type" evidence="4">
    <location>
        <begin position="85"/>
        <end position="109"/>
    </location>
</feature>
<dbReference type="SUPFAM" id="SSF57716">
    <property type="entry name" value="Glucocorticoid receptor-like (DNA-binding domain)"/>
    <property type="match status" value="1"/>
</dbReference>
<reference evidence="6" key="2">
    <citation type="submission" date="2021-04" db="EMBL/GenBank/DDBJ databases">
        <authorList>
            <person name="Gilroy R."/>
        </authorList>
    </citation>
    <scope>NUCLEOTIDE SEQUENCE</scope>
    <source>
        <strain evidence="6">Gambia15-2214</strain>
    </source>
</reference>
<dbReference type="PANTHER" id="PTHR33823">
    <property type="entry name" value="RNA POLYMERASE-BINDING TRANSCRIPTION FACTOR DKSA-RELATED"/>
    <property type="match status" value="1"/>
</dbReference>
<dbReference type="PRINTS" id="PR00618">
    <property type="entry name" value="DKSAZNFINGER"/>
</dbReference>
<protein>
    <submittedName>
        <fullName evidence="6">TraR/DksA family transcriptional regulator</fullName>
    </submittedName>
</protein>
<sequence length="118" mass="13134">MNKEFIDKMEEKLLTEKKEILDSFASHNAASQKILGETASGDSVDEASDAVDLNLLDSMDANDMKRLEIINAALARINMGKYGYCMKCGKEIPEARLEAIPYAVLCVNCKTADERRSR</sequence>
<evidence type="ECO:0000259" key="5">
    <source>
        <dbReference type="Pfam" id="PF01258"/>
    </source>
</evidence>
<evidence type="ECO:0000256" key="4">
    <source>
        <dbReference type="PROSITE-ProRule" id="PRU00510"/>
    </source>
</evidence>
<dbReference type="Gene3D" id="1.20.120.910">
    <property type="entry name" value="DksA, coiled-coil domain"/>
    <property type="match status" value="1"/>
</dbReference>
<organism evidence="6 7">
    <name type="scientific">Candidatus Treponema excrementipullorum</name>
    <dbReference type="NCBI Taxonomy" id="2838768"/>
    <lineage>
        <taxon>Bacteria</taxon>
        <taxon>Pseudomonadati</taxon>
        <taxon>Spirochaetota</taxon>
        <taxon>Spirochaetia</taxon>
        <taxon>Spirochaetales</taxon>
        <taxon>Treponemataceae</taxon>
        <taxon>Treponema</taxon>
    </lineage>
</organism>
<evidence type="ECO:0000256" key="3">
    <source>
        <dbReference type="ARBA" id="ARBA00022833"/>
    </source>
</evidence>
<feature type="domain" description="Zinc finger DksA/TraR C4-type" evidence="5">
    <location>
        <begin position="80"/>
        <end position="115"/>
    </location>
</feature>
<dbReference type="GO" id="GO:0008270">
    <property type="term" value="F:zinc ion binding"/>
    <property type="evidence" value="ECO:0007669"/>
    <property type="project" value="UniProtKB-KW"/>
</dbReference>
<dbReference type="Proteomes" id="UP000823914">
    <property type="component" value="Unassembled WGS sequence"/>
</dbReference>
<reference evidence="6" key="1">
    <citation type="journal article" date="2021" name="PeerJ">
        <title>Extensive microbial diversity within the chicken gut microbiome revealed by metagenomics and culture.</title>
        <authorList>
            <person name="Gilroy R."/>
            <person name="Ravi A."/>
            <person name="Getino M."/>
            <person name="Pursley I."/>
            <person name="Horton D.L."/>
            <person name="Alikhan N.F."/>
            <person name="Baker D."/>
            <person name="Gharbi K."/>
            <person name="Hall N."/>
            <person name="Watson M."/>
            <person name="Adriaenssens E.M."/>
            <person name="Foster-Nyarko E."/>
            <person name="Jarju S."/>
            <person name="Secka A."/>
            <person name="Antonio M."/>
            <person name="Oren A."/>
            <person name="Chaudhuri R.R."/>
            <person name="La Ragione R."/>
            <person name="Hildebrand F."/>
            <person name="Pallen M.J."/>
        </authorList>
    </citation>
    <scope>NUCLEOTIDE SEQUENCE</scope>
    <source>
        <strain evidence="6">Gambia15-2214</strain>
    </source>
</reference>
<dbReference type="EMBL" id="JAHLFV010000214">
    <property type="protein sequence ID" value="MBU3850754.1"/>
    <property type="molecule type" value="Genomic_DNA"/>
</dbReference>
<dbReference type="SUPFAM" id="SSF109635">
    <property type="entry name" value="DnaK suppressor protein DksA, alpha-hairpin domain"/>
    <property type="match status" value="1"/>
</dbReference>
<evidence type="ECO:0000256" key="1">
    <source>
        <dbReference type="ARBA" id="ARBA00022723"/>
    </source>
</evidence>
<keyword evidence="3" id="KW-0862">Zinc</keyword>
<dbReference type="InterPro" id="IPR037187">
    <property type="entry name" value="DnaK_N"/>
</dbReference>
<evidence type="ECO:0000313" key="7">
    <source>
        <dbReference type="Proteomes" id="UP000823914"/>
    </source>
</evidence>
<name>A0A9E2L3N1_9SPIR</name>
<evidence type="ECO:0000313" key="6">
    <source>
        <dbReference type="EMBL" id="MBU3850754.1"/>
    </source>
</evidence>
<accession>A0A9E2L3N1</accession>
<dbReference type="AlphaFoldDB" id="A0A9E2L3N1"/>
<proteinExistence type="predicted"/>
<keyword evidence="1" id="KW-0479">Metal-binding</keyword>
<dbReference type="PROSITE" id="PS51128">
    <property type="entry name" value="ZF_DKSA_2"/>
    <property type="match status" value="1"/>
</dbReference>
<dbReference type="InterPro" id="IPR020460">
    <property type="entry name" value="Znf_C4-type_bac"/>
</dbReference>
<dbReference type="InterPro" id="IPR000962">
    <property type="entry name" value="Znf_DskA_TraR"/>
</dbReference>
<gene>
    <name evidence="6" type="ORF">IAA16_09330</name>
</gene>
<evidence type="ECO:0000256" key="2">
    <source>
        <dbReference type="ARBA" id="ARBA00022771"/>
    </source>
</evidence>